<dbReference type="KEGG" id="gtl:EP073_04465"/>
<proteinExistence type="predicted"/>
<evidence type="ECO:0000259" key="1">
    <source>
        <dbReference type="Pfam" id="PF09643"/>
    </source>
</evidence>
<dbReference type="AlphaFoldDB" id="A0A3R6AXE9"/>
<accession>A0A3R6AXE9</accession>
<dbReference type="Pfam" id="PF09643">
    <property type="entry name" value="YopX"/>
    <property type="match status" value="1"/>
</dbReference>
<dbReference type="SUPFAM" id="SSF159006">
    <property type="entry name" value="YopX-like"/>
    <property type="match status" value="1"/>
</dbReference>
<organism evidence="2 3">
    <name type="scientific">Geovibrio thiophilus</name>
    <dbReference type="NCBI Taxonomy" id="139438"/>
    <lineage>
        <taxon>Bacteria</taxon>
        <taxon>Pseudomonadati</taxon>
        <taxon>Deferribacterota</taxon>
        <taxon>Deferribacteres</taxon>
        <taxon>Deferribacterales</taxon>
        <taxon>Geovibrionaceae</taxon>
        <taxon>Geovibrio</taxon>
    </lineage>
</organism>
<dbReference type="Proteomes" id="UP000287502">
    <property type="component" value="Chromosome"/>
</dbReference>
<keyword evidence="3" id="KW-1185">Reference proteome</keyword>
<gene>
    <name evidence="2" type="ORF">EP073_04465</name>
</gene>
<feature type="domain" description="YopX protein" evidence="1">
    <location>
        <begin position="4"/>
        <end position="98"/>
    </location>
</feature>
<dbReference type="RefSeq" id="WP_128465975.1">
    <property type="nucleotide sequence ID" value="NZ_CP035108.1"/>
</dbReference>
<dbReference type="EMBL" id="CP035108">
    <property type="protein sequence ID" value="QAR32688.1"/>
    <property type="molecule type" value="Genomic_DNA"/>
</dbReference>
<dbReference type="Gene3D" id="2.30.30.290">
    <property type="entry name" value="YopX-like domains"/>
    <property type="match status" value="1"/>
</dbReference>
<sequence>MKIKFRAWFTGDIELGKTLKFIWCKTEGDIRLVMENDEEISYSLEMVLLDDDWIKELFVGLKDINGKEIYEGDIVRFNQSGEIFEVKYDGQAFYLDNLNISEIIGNIHEEGAGLR</sequence>
<dbReference type="InterPro" id="IPR023385">
    <property type="entry name" value="YopX-like_C"/>
</dbReference>
<name>A0A3R6AXE9_9BACT</name>
<dbReference type="OrthoDB" id="1809393at2"/>
<evidence type="ECO:0000313" key="2">
    <source>
        <dbReference type="EMBL" id="QAR32688.1"/>
    </source>
</evidence>
<evidence type="ECO:0000313" key="3">
    <source>
        <dbReference type="Proteomes" id="UP000287502"/>
    </source>
</evidence>
<dbReference type="InterPro" id="IPR019096">
    <property type="entry name" value="YopX_protein"/>
</dbReference>
<protein>
    <recommendedName>
        <fullName evidence="1">YopX protein domain-containing protein</fullName>
    </recommendedName>
</protein>
<reference evidence="2 3" key="1">
    <citation type="submission" date="2019-01" db="EMBL/GenBank/DDBJ databases">
        <title>Geovibrio thiophilus DSM 11263, complete genome.</title>
        <authorList>
            <person name="Spring S."/>
            <person name="Bunk B."/>
            <person name="Sproer C."/>
        </authorList>
    </citation>
    <scope>NUCLEOTIDE SEQUENCE [LARGE SCALE GENOMIC DNA]</scope>
    <source>
        <strain evidence="2 3">DSM 11263</strain>
    </source>
</reference>